<sequence length="159" mass="18291">MYICKCGENCGRRAIHSTKEQQRAGRPFSRRQQQSQAARHKALPQVSHMSSTEVSHLQSTGAAAPRSKRHGARRRAPSSLRPATQPTHCITFKFLLFFQFLKHCLFAMLNNSRIIWYLFVSKSKFVMSPRRQSEGQISMLIGLQILLARRNRQTYSACR</sequence>
<name>A0ABV0SSW9_9TELE</name>
<dbReference type="Proteomes" id="UP001482620">
    <property type="component" value="Unassembled WGS sequence"/>
</dbReference>
<evidence type="ECO:0000256" key="1">
    <source>
        <dbReference type="SAM" id="MobiDB-lite"/>
    </source>
</evidence>
<protein>
    <submittedName>
        <fullName evidence="2">Uncharacterized protein</fullName>
    </submittedName>
</protein>
<evidence type="ECO:0000313" key="2">
    <source>
        <dbReference type="EMBL" id="MEQ2223409.1"/>
    </source>
</evidence>
<comment type="caution">
    <text evidence="2">The sequence shown here is derived from an EMBL/GenBank/DDBJ whole genome shotgun (WGS) entry which is preliminary data.</text>
</comment>
<accession>A0ABV0SSW9</accession>
<reference evidence="2 3" key="1">
    <citation type="submission" date="2021-06" db="EMBL/GenBank/DDBJ databases">
        <authorList>
            <person name="Palmer J.M."/>
        </authorList>
    </citation>
    <scope>NUCLEOTIDE SEQUENCE [LARGE SCALE GENOMIC DNA]</scope>
    <source>
        <strain evidence="3">if_2019</strain>
        <tissue evidence="2">Muscle</tissue>
    </source>
</reference>
<feature type="region of interest" description="Disordered" evidence="1">
    <location>
        <begin position="17"/>
        <end position="82"/>
    </location>
</feature>
<gene>
    <name evidence="2" type="ORF">ILYODFUR_036463</name>
</gene>
<dbReference type="EMBL" id="JAHRIQ010007431">
    <property type="protein sequence ID" value="MEQ2223409.1"/>
    <property type="molecule type" value="Genomic_DNA"/>
</dbReference>
<evidence type="ECO:0000313" key="3">
    <source>
        <dbReference type="Proteomes" id="UP001482620"/>
    </source>
</evidence>
<proteinExistence type="predicted"/>
<organism evidence="2 3">
    <name type="scientific">Ilyodon furcidens</name>
    <name type="common">goldbreast splitfin</name>
    <dbReference type="NCBI Taxonomy" id="33524"/>
    <lineage>
        <taxon>Eukaryota</taxon>
        <taxon>Metazoa</taxon>
        <taxon>Chordata</taxon>
        <taxon>Craniata</taxon>
        <taxon>Vertebrata</taxon>
        <taxon>Euteleostomi</taxon>
        <taxon>Actinopterygii</taxon>
        <taxon>Neopterygii</taxon>
        <taxon>Teleostei</taxon>
        <taxon>Neoteleostei</taxon>
        <taxon>Acanthomorphata</taxon>
        <taxon>Ovalentaria</taxon>
        <taxon>Atherinomorphae</taxon>
        <taxon>Cyprinodontiformes</taxon>
        <taxon>Goodeidae</taxon>
        <taxon>Ilyodon</taxon>
    </lineage>
</organism>
<feature type="compositionally biased region" description="Basic residues" evidence="1">
    <location>
        <begin position="66"/>
        <end position="76"/>
    </location>
</feature>
<feature type="compositionally biased region" description="Polar residues" evidence="1">
    <location>
        <begin position="47"/>
        <end position="61"/>
    </location>
</feature>
<keyword evidence="3" id="KW-1185">Reference proteome</keyword>